<dbReference type="Gene3D" id="1.10.260.40">
    <property type="entry name" value="lambda repressor-like DNA-binding domains"/>
    <property type="match status" value="1"/>
</dbReference>
<dbReference type="EMBL" id="FNDD01000004">
    <property type="protein sequence ID" value="SDG87316.1"/>
    <property type="molecule type" value="Genomic_DNA"/>
</dbReference>
<protein>
    <submittedName>
        <fullName evidence="5">Transcriptional regulator, contains XRE-family HTH domain</fullName>
    </submittedName>
</protein>
<dbReference type="PANTHER" id="PTHR46797">
    <property type="entry name" value="HTH-TYPE TRANSCRIPTIONAL REGULATOR"/>
    <property type="match status" value="1"/>
</dbReference>
<keyword evidence="7" id="KW-1185">Reference proteome</keyword>
<dbReference type="SUPFAM" id="SSF51182">
    <property type="entry name" value="RmlC-like cupins"/>
    <property type="match status" value="1"/>
</dbReference>
<evidence type="ECO:0000256" key="3">
    <source>
        <dbReference type="ARBA" id="ARBA00023163"/>
    </source>
</evidence>
<dbReference type="Gene3D" id="2.60.120.10">
    <property type="entry name" value="Jelly Rolls"/>
    <property type="match status" value="1"/>
</dbReference>
<sequence>MTDSQTATVLEHVAANLKRLRAKHQLSQQMLADQSGISRRMIAALEIGNANISLSKLDQIATVLGVSFAQLVSPFDSERATKRNILAWRGSRPGSEAYLSCSFKDTNQVELWMWTIAPGDQYEAEADPQGWNEMLHVIEGSLTLCFANHTQVLSAGESVVYASSQPYCYRNQGEAMVRFVRNVIG</sequence>
<dbReference type="PANTHER" id="PTHR46797:SF23">
    <property type="entry name" value="HTH-TYPE TRANSCRIPTIONAL REGULATOR SUTR"/>
    <property type="match status" value="1"/>
</dbReference>
<evidence type="ECO:0000313" key="5">
    <source>
        <dbReference type="EMBL" id="SDG76064.1"/>
    </source>
</evidence>
<keyword evidence="1" id="KW-0805">Transcription regulation</keyword>
<proteinExistence type="predicted"/>
<dbReference type="CDD" id="cd02209">
    <property type="entry name" value="cupin_XRE_C"/>
    <property type="match status" value="1"/>
</dbReference>
<dbReference type="InterPro" id="IPR010982">
    <property type="entry name" value="Lambda_DNA-bd_dom_sf"/>
</dbReference>
<evidence type="ECO:0000313" key="6">
    <source>
        <dbReference type="EMBL" id="SDG87316.1"/>
    </source>
</evidence>
<dbReference type="RefSeq" id="WP_218121983.1">
    <property type="nucleotide sequence ID" value="NZ_FNDD01000002.1"/>
</dbReference>
<keyword evidence="3" id="KW-0804">Transcription</keyword>
<dbReference type="GO" id="GO:0003677">
    <property type="term" value="F:DNA binding"/>
    <property type="evidence" value="ECO:0007669"/>
    <property type="project" value="UniProtKB-KW"/>
</dbReference>
<dbReference type="STRING" id="861298.SAMN04488136_102203"/>
<dbReference type="InterPro" id="IPR011051">
    <property type="entry name" value="RmlC_Cupin_sf"/>
</dbReference>
<dbReference type="InterPro" id="IPR014710">
    <property type="entry name" value="RmlC-like_jellyroll"/>
</dbReference>
<dbReference type="GO" id="GO:0005829">
    <property type="term" value="C:cytosol"/>
    <property type="evidence" value="ECO:0007669"/>
    <property type="project" value="TreeGrafter"/>
</dbReference>
<dbReference type="Pfam" id="PF01381">
    <property type="entry name" value="HTH_3"/>
    <property type="match status" value="1"/>
</dbReference>
<dbReference type="InterPro" id="IPR013096">
    <property type="entry name" value="Cupin_2"/>
</dbReference>
<evidence type="ECO:0000256" key="2">
    <source>
        <dbReference type="ARBA" id="ARBA00023125"/>
    </source>
</evidence>
<dbReference type="EMBL" id="FNDD01000002">
    <property type="protein sequence ID" value="SDG76064.1"/>
    <property type="molecule type" value="Genomic_DNA"/>
</dbReference>
<dbReference type="SUPFAM" id="SSF47413">
    <property type="entry name" value="lambda repressor-like DNA-binding domains"/>
    <property type="match status" value="1"/>
</dbReference>
<dbReference type="CDD" id="cd00093">
    <property type="entry name" value="HTH_XRE"/>
    <property type="match status" value="1"/>
</dbReference>
<evidence type="ECO:0000256" key="1">
    <source>
        <dbReference type="ARBA" id="ARBA00023015"/>
    </source>
</evidence>
<evidence type="ECO:0000259" key="4">
    <source>
        <dbReference type="PROSITE" id="PS50943"/>
    </source>
</evidence>
<dbReference type="Proteomes" id="UP000198854">
    <property type="component" value="Unassembled WGS sequence"/>
</dbReference>
<organism evidence="5 7">
    <name type="scientific">Vibrio xiamenensis</name>
    <dbReference type="NCBI Taxonomy" id="861298"/>
    <lineage>
        <taxon>Bacteria</taxon>
        <taxon>Pseudomonadati</taxon>
        <taxon>Pseudomonadota</taxon>
        <taxon>Gammaproteobacteria</taxon>
        <taxon>Vibrionales</taxon>
        <taxon>Vibrionaceae</taxon>
        <taxon>Vibrio</taxon>
    </lineage>
</organism>
<dbReference type="InterPro" id="IPR050807">
    <property type="entry name" value="TransReg_Diox_bact_type"/>
</dbReference>
<feature type="domain" description="HTH cro/C1-type" evidence="4">
    <location>
        <begin position="17"/>
        <end position="71"/>
    </location>
</feature>
<dbReference type="Pfam" id="PF07883">
    <property type="entry name" value="Cupin_2"/>
    <property type="match status" value="1"/>
</dbReference>
<dbReference type="GO" id="GO:0003700">
    <property type="term" value="F:DNA-binding transcription factor activity"/>
    <property type="evidence" value="ECO:0007669"/>
    <property type="project" value="TreeGrafter"/>
</dbReference>
<keyword evidence="2" id="KW-0238">DNA-binding</keyword>
<dbReference type="AlphaFoldDB" id="A0A1G7WVY3"/>
<dbReference type="SMART" id="SM00530">
    <property type="entry name" value="HTH_XRE"/>
    <property type="match status" value="1"/>
</dbReference>
<name>A0A1G7WVY3_9VIBR</name>
<dbReference type="InterPro" id="IPR001387">
    <property type="entry name" value="Cro/C1-type_HTH"/>
</dbReference>
<accession>A0A1G7WVY3</accession>
<evidence type="ECO:0000313" key="7">
    <source>
        <dbReference type="Proteomes" id="UP000198854"/>
    </source>
</evidence>
<reference evidence="5 7" key="1">
    <citation type="submission" date="2016-10" db="EMBL/GenBank/DDBJ databases">
        <authorList>
            <person name="de Groot N.N."/>
        </authorList>
    </citation>
    <scope>NUCLEOTIDE SEQUENCE [LARGE SCALE GENOMIC DNA]</scope>
    <source>
        <strain evidence="5 7">CGMCC 1.10228</strain>
    </source>
</reference>
<dbReference type="PROSITE" id="PS50943">
    <property type="entry name" value="HTH_CROC1"/>
    <property type="match status" value="1"/>
</dbReference>
<gene>
    <name evidence="5" type="ORF">SAMN04488136_102203</name>
    <name evidence="6" type="ORF">SAMN04488136_1047</name>
</gene>